<dbReference type="InterPro" id="IPR000086">
    <property type="entry name" value="NUDIX_hydrolase_dom"/>
</dbReference>
<dbReference type="InterPro" id="IPR054105">
    <property type="entry name" value="WHD_NrtR"/>
</dbReference>
<dbReference type="SUPFAM" id="SSF55811">
    <property type="entry name" value="Nudix"/>
    <property type="match status" value="1"/>
</dbReference>
<dbReference type="SUPFAM" id="SSF46785">
    <property type="entry name" value="Winged helix' DNA-binding domain"/>
    <property type="match status" value="1"/>
</dbReference>
<dbReference type="PROSITE" id="PS00893">
    <property type="entry name" value="NUDIX_BOX"/>
    <property type="match status" value="1"/>
</dbReference>
<gene>
    <name evidence="5" type="ORF">Afil01_15240</name>
</gene>
<dbReference type="AlphaFoldDB" id="A0A9W6W278"/>
<dbReference type="EMBL" id="BSTX01000001">
    <property type="protein sequence ID" value="GLZ76717.1"/>
    <property type="molecule type" value="Genomic_DNA"/>
</dbReference>
<dbReference type="Pfam" id="PF21906">
    <property type="entry name" value="WHD_NrtR"/>
    <property type="match status" value="1"/>
</dbReference>
<proteinExistence type="inferred from homology"/>
<comment type="caution">
    <text evidence="5">The sequence shown here is derived from an EMBL/GenBank/DDBJ whole genome shotgun (WGS) entry which is preliminary data.</text>
</comment>
<dbReference type="Gene3D" id="3.90.79.10">
    <property type="entry name" value="Nucleoside Triphosphate Pyrophosphohydrolase"/>
    <property type="match status" value="1"/>
</dbReference>
<dbReference type="InterPro" id="IPR036388">
    <property type="entry name" value="WH-like_DNA-bd_sf"/>
</dbReference>
<dbReference type="RefSeq" id="WP_285661880.1">
    <property type="nucleotide sequence ID" value="NZ_BSTX01000001.1"/>
</dbReference>
<dbReference type="CDD" id="cd18873">
    <property type="entry name" value="NUDIX_NadM_like"/>
    <property type="match status" value="1"/>
</dbReference>
<dbReference type="InterPro" id="IPR020476">
    <property type="entry name" value="Nudix_hydrolase"/>
</dbReference>
<dbReference type="GO" id="GO:0016787">
    <property type="term" value="F:hydrolase activity"/>
    <property type="evidence" value="ECO:0007669"/>
    <property type="project" value="UniProtKB-KW"/>
</dbReference>
<evidence type="ECO:0000256" key="1">
    <source>
        <dbReference type="ARBA" id="ARBA00005582"/>
    </source>
</evidence>
<comment type="similarity">
    <text evidence="1 3">Belongs to the Nudix hydrolase family.</text>
</comment>
<dbReference type="InterPro" id="IPR036390">
    <property type="entry name" value="WH_DNA-bd_sf"/>
</dbReference>
<dbReference type="Pfam" id="PF00293">
    <property type="entry name" value="NUDIX"/>
    <property type="match status" value="1"/>
</dbReference>
<evidence type="ECO:0000256" key="2">
    <source>
        <dbReference type="ARBA" id="ARBA00022801"/>
    </source>
</evidence>
<dbReference type="PROSITE" id="PS51462">
    <property type="entry name" value="NUDIX"/>
    <property type="match status" value="1"/>
</dbReference>
<dbReference type="Proteomes" id="UP001165079">
    <property type="component" value="Unassembled WGS sequence"/>
</dbReference>
<evidence type="ECO:0000259" key="4">
    <source>
        <dbReference type="PROSITE" id="PS51462"/>
    </source>
</evidence>
<dbReference type="Gene3D" id="1.10.10.10">
    <property type="entry name" value="Winged helix-like DNA-binding domain superfamily/Winged helix DNA-binding domain"/>
    <property type="match status" value="1"/>
</dbReference>
<dbReference type="PANTHER" id="PTHR43736">
    <property type="entry name" value="ADP-RIBOSE PYROPHOSPHATASE"/>
    <property type="match status" value="1"/>
</dbReference>
<keyword evidence="6" id="KW-1185">Reference proteome</keyword>
<protein>
    <submittedName>
        <fullName evidence="5">NUDIX hydrolase</fullName>
    </submittedName>
</protein>
<feature type="domain" description="Nudix hydrolase" evidence="4">
    <location>
        <begin position="7"/>
        <end position="142"/>
    </location>
</feature>
<keyword evidence="2 3" id="KW-0378">Hydrolase</keyword>
<evidence type="ECO:0000313" key="6">
    <source>
        <dbReference type="Proteomes" id="UP001165079"/>
    </source>
</evidence>
<dbReference type="PRINTS" id="PR00502">
    <property type="entry name" value="NUDIXFAMILY"/>
</dbReference>
<sequence length="233" mass="25612">MDWTPALMYATVDIAAYTVDGELKVLLVRRGEPPYQGMWALPGGYVNNDETVGEAAHRELTEETGLALARPRLEHVADYTDPERDPRGRVLSFCHMALVPSPPPAVAGGDADDATWAPVGDILEGRLELAFDHRAMVIDSLERTRSLLEHTTIATAFCPAEFTVTELRRVYEAIWGHALDVRNFNRKVTGAEDFLVPTGGKTTRDGGRPAALYTLGTARRLQPPMYRPASISP</sequence>
<reference evidence="5" key="1">
    <citation type="submission" date="2023-03" db="EMBL/GenBank/DDBJ databases">
        <title>Actinorhabdospora filicis NBRC 111898.</title>
        <authorList>
            <person name="Ichikawa N."/>
            <person name="Sato H."/>
            <person name="Tonouchi N."/>
        </authorList>
    </citation>
    <scope>NUCLEOTIDE SEQUENCE</scope>
    <source>
        <strain evidence="5">NBRC 111898</strain>
    </source>
</reference>
<dbReference type="PANTHER" id="PTHR43736:SF4">
    <property type="entry name" value="SLR1690 PROTEIN"/>
    <property type="match status" value="1"/>
</dbReference>
<evidence type="ECO:0000313" key="5">
    <source>
        <dbReference type="EMBL" id="GLZ76717.1"/>
    </source>
</evidence>
<dbReference type="InterPro" id="IPR020084">
    <property type="entry name" value="NUDIX_hydrolase_CS"/>
</dbReference>
<dbReference type="InterPro" id="IPR015797">
    <property type="entry name" value="NUDIX_hydrolase-like_dom_sf"/>
</dbReference>
<evidence type="ECO:0000256" key="3">
    <source>
        <dbReference type="RuleBase" id="RU003476"/>
    </source>
</evidence>
<accession>A0A9W6W278</accession>
<name>A0A9W6W278_9ACTN</name>
<organism evidence="5 6">
    <name type="scientific">Actinorhabdospora filicis</name>
    <dbReference type="NCBI Taxonomy" id="1785913"/>
    <lineage>
        <taxon>Bacteria</taxon>
        <taxon>Bacillati</taxon>
        <taxon>Actinomycetota</taxon>
        <taxon>Actinomycetes</taxon>
        <taxon>Micromonosporales</taxon>
        <taxon>Micromonosporaceae</taxon>
        <taxon>Actinorhabdospora</taxon>
    </lineage>
</organism>